<proteinExistence type="predicted"/>
<evidence type="ECO:0000313" key="2">
    <source>
        <dbReference type="EMBL" id="QDP45499.1"/>
    </source>
</evidence>
<accession>A0A516KUY6</accession>
<reference evidence="2 3" key="1">
    <citation type="submission" date="2019-06" db="EMBL/GenBank/DDBJ databases">
        <authorList>
            <person name="Austin C.R."/>
            <person name="Baumgardner C.A."/>
            <person name="Baysinger H.J."/>
            <person name="David A.M."/>
            <person name="Folse N.B."/>
            <person name="Gammon C.A."/>
            <person name="Garcia V.M."/>
            <person name="Gobble C.S."/>
            <person name="Herold B.N."/>
            <person name="Huamancondor M.S."/>
            <person name="Matheson G.R."/>
            <person name="Mondragon I."/>
            <person name="Nemes S.A."/>
            <person name="Neri L.M."/>
            <person name="Renaud V.D."/>
            <person name="Rigsbee E.A."/>
            <person name="Rockette B.M."/>
            <person name="Santiago M.R."/>
            <person name="Savage M.D."/>
            <person name="Simpson J.M."/>
            <person name="Slentz J.N."/>
            <person name="Spencer B.G."/>
            <person name="White D.J."/>
            <person name="Yarboro C.B."/>
            <person name="Anderson E.L."/>
            <person name="Wallen J.R."/>
            <person name="Gainey M.D."/>
            <person name="Garlena R.A."/>
            <person name="Russell D.A."/>
            <person name="Pope W.H."/>
            <person name="Jacobs-Sera D."/>
            <person name="Hatfull G.F."/>
        </authorList>
    </citation>
    <scope>NUCLEOTIDE SEQUENCE [LARGE SCALE GENOMIC DNA]</scope>
</reference>
<dbReference type="EMBL" id="MN062720">
    <property type="protein sequence ID" value="QDP45499.1"/>
    <property type="molecule type" value="Genomic_DNA"/>
</dbReference>
<feature type="region of interest" description="Disordered" evidence="1">
    <location>
        <begin position="1"/>
        <end position="41"/>
    </location>
</feature>
<protein>
    <submittedName>
        <fullName evidence="2">Uncharacterized protein</fullName>
    </submittedName>
</protein>
<evidence type="ECO:0000313" key="3">
    <source>
        <dbReference type="Proteomes" id="UP000315280"/>
    </source>
</evidence>
<sequence length="41" mass="4423">MTNFDHFGKPIVHFGSSQTSEPEKPAAPAPSLLHFASEPKS</sequence>
<organism evidence="2 3">
    <name type="scientific">Microbacterium phage FuzzBuster</name>
    <dbReference type="NCBI Taxonomy" id="2590935"/>
    <lineage>
        <taxon>Viruses</taxon>
        <taxon>Duplodnaviria</taxon>
        <taxon>Heunggongvirae</taxon>
        <taxon>Uroviricota</taxon>
        <taxon>Caudoviricetes</taxon>
        <taxon>Hodgkinviridae</taxon>
        <taxon>Fuzzbustervirus</taxon>
        <taxon>Fuzzbustervirus fuzzbuster</taxon>
    </lineage>
</organism>
<name>A0A516KUY6_9CAUD</name>
<keyword evidence="3" id="KW-1185">Reference proteome</keyword>
<dbReference type="Proteomes" id="UP000315280">
    <property type="component" value="Segment"/>
</dbReference>
<gene>
    <name evidence="2" type="primary">15</name>
    <name evidence="2" type="ORF">SEA_FUZZBUSTER_15</name>
</gene>
<evidence type="ECO:0000256" key="1">
    <source>
        <dbReference type="SAM" id="MobiDB-lite"/>
    </source>
</evidence>